<evidence type="ECO:0000313" key="8">
    <source>
        <dbReference type="Proteomes" id="UP000886520"/>
    </source>
</evidence>
<dbReference type="SMART" id="SM01011">
    <property type="entry name" value="AMP_N"/>
    <property type="match status" value="1"/>
</dbReference>
<dbReference type="PANTHER" id="PTHR43226:SF4">
    <property type="entry name" value="XAA-PRO AMINOPEPTIDASE 3"/>
    <property type="match status" value="1"/>
</dbReference>
<dbReference type="InterPro" id="IPR029149">
    <property type="entry name" value="Creatin/AminoP/Spt16_N"/>
</dbReference>
<dbReference type="AlphaFoldDB" id="A0A9D4V092"/>
<protein>
    <recommendedName>
        <fullName evidence="6">Aminopeptidase P N-terminal domain-containing protein</fullName>
    </recommendedName>
</protein>
<evidence type="ECO:0000313" key="7">
    <source>
        <dbReference type="EMBL" id="KAI5077239.1"/>
    </source>
</evidence>
<name>A0A9D4V092_ADICA</name>
<dbReference type="GO" id="GO:0005739">
    <property type="term" value="C:mitochondrion"/>
    <property type="evidence" value="ECO:0007669"/>
    <property type="project" value="TreeGrafter"/>
</dbReference>
<comment type="similarity">
    <text evidence="2">Belongs to the peptidase M24B family.</text>
</comment>
<dbReference type="OrthoDB" id="4215474at2759"/>
<organism evidence="7 8">
    <name type="scientific">Adiantum capillus-veneris</name>
    <name type="common">Maidenhair fern</name>
    <dbReference type="NCBI Taxonomy" id="13818"/>
    <lineage>
        <taxon>Eukaryota</taxon>
        <taxon>Viridiplantae</taxon>
        <taxon>Streptophyta</taxon>
        <taxon>Embryophyta</taxon>
        <taxon>Tracheophyta</taxon>
        <taxon>Polypodiopsida</taxon>
        <taxon>Polypodiidae</taxon>
        <taxon>Polypodiales</taxon>
        <taxon>Pteridineae</taxon>
        <taxon>Pteridaceae</taxon>
        <taxon>Vittarioideae</taxon>
        <taxon>Adiantum</taxon>
    </lineage>
</organism>
<dbReference type="InterPro" id="IPR000994">
    <property type="entry name" value="Pept_M24"/>
</dbReference>
<dbReference type="PANTHER" id="PTHR43226">
    <property type="entry name" value="XAA-PRO AMINOPEPTIDASE 3"/>
    <property type="match status" value="1"/>
</dbReference>
<dbReference type="Gene3D" id="3.90.230.10">
    <property type="entry name" value="Creatinase/methionine aminopeptidase superfamily"/>
    <property type="match status" value="1"/>
</dbReference>
<dbReference type="GO" id="GO:0070006">
    <property type="term" value="F:metalloaminopeptidase activity"/>
    <property type="evidence" value="ECO:0007669"/>
    <property type="project" value="InterPro"/>
</dbReference>
<dbReference type="InterPro" id="IPR052433">
    <property type="entry name" value="X-Pro_dipept-like"/>
</dbReference>
<dbReference type="Pfam" id="PF00557">
    <property type="entry name" value="Peptidase_M24"/>
    <property type="match status" value="1"/>
</dbReference>
<evidence type="ECO:0000256" key="4">
    <source>
        <dbReference type="ARBA" id="ARBA00022801"/>
    </source>
</evidence>
<sequence length="442" mass="49483">MLAVVARLRRAHATLRRFSSYASNGSQLEVLQAGELMPGVTTAEIASRRKKLMSVLPHGSLVILTAATVKHMTDVVPYPFRQSSHYLYFTGCRESGSIAVIYNAGDLCMFMPDPNPENAFWEGRLAHAPEAITNLKANRAYNMSDLPKILPRLLKQSKKIYVEEDFFPGSDLDNLPGGDLRKLPAYKEMLQEKKVESVHKHAYECRFVKSPSEVNLMRHAAKITSEAFIETIKVSRTRAHEHILAATMEFECRFRGAQRLAFPPVVAGGVNSTVIHYFRNDQKIREGEMILMAAGCEYFGYVSDVTRTWSPSGKISNPQKDVYNAVLSAYKDSLQMYKPGITLGEVQSVSNDKLVRATRGLGIVKKRDDYLKVNPTAVGRYLGLDTLDCKLIHEDRKLVPGVVCTIEPGLYIPLSDNFPKWFQGIGIRIADEVLITESGHEK</sequence>
<dbReference type="Pfam" id="PF05195">
    <property type="entry name" value="AMP_N"/>
    <property type="match status" value="1"/>
</dbReference>
<evidence type="ECO:0000256" key="3">
    <source>
        <dbReference type="ARBA" id="ARBA00022723"/>
    </source>
</evidence>
<evidence type="ECO:0000259" key="6">
    <source>
        <dbReference type="SMART" id="SM01011"/>
    </source>
</evidence>
<dbReference type="SUPFAM" id="SSF53092">
    <property type="entry name" value="Creatinase/prolidase N-terminal domain"/>
    <property type="match status" value="1"/>
</dbReference>
<dbReference type="Proteomes" id="UP000886520">
    <property type="component" value="Chromosome 7"/>
</dbReference>
<dbReference type="InterPro" id="IPR036005">
    <property type="entry name" value="Creatinase/aminopeptidase-like"/>
</dbReference>
<evidence type="ECO:0000256" key="1">
    <source>
        <dbReference type="ARBA" id="ARBA00001936"/>
    </source>
</evidence>
<accession>A0A9D4V092</accession>
<reference evidence="7" key="1">
    <citation type="submission" date="2021-01" db="EMBL/GenBank/DDBJ databases">
        <title>Adiantum capillus-veneris genome.</title>
        <authorList>
            <person name="Fang Y."/>
            <person name="Liao Q."/>
        </authorList>
    </citation>
    <scope>NUCLEOTIDE SEQUENCE</scope>
    <source>
        <strain evidence="7">H3</strain>
        <tissue evidence="7">Leaf</tissue>
    </source>
</reference>
<dbReference type="Gene3D" id="3.40.350.10">
    <property type="entry name" value="Creatinase/prolidase N-terminal domain"/>
    <property type="match status" value="1"/>
</dbReference>
<feature type="domain" description="Aminopeptidase P N-terminal" evidence="6">
    <location>
        <begin position="40"/>
        <end position="171"/>
    </location>
</feature>
<comment type="cofactor">
    <cofactor evidence="1">
        <name>Mn(2+)</name>
        <dbReference type="ChEBI" id="CHEBI:29035"/>
    </cofactor>
</comment>
<dbReference type="EMBL" id="JABFUD020000007">
    <property type="protein sequence ID" value="KAI5077239.1"/>
    <property type="molecule type" value="Genomic_DNA"/>
</dbReference>
<dbReference type="InterPro" id="IPR007865">
    <property type="entry name" value="Aminopep_P_N"/>
</dbReference>
<keyword evidence="3" id="KW-0479">Metal-binding</keyword>
<dbReference type="SUPFAM" id="SSF55920">
    <property type="entry name" value="Creatinase/aminopeptidase"/>
    <property type="match status" value="1"/>
</dbReference>
<keyword evidence="5" id="KW-0464">Manganese</keyword>
<comment type="caution">
    <text evidence="7">The sequence shown here is derived from an EMBL/GenBank/DDBJ whole genome shotgun (WGS) entry which is preliminary data.</text>
</comment>
<gene>
    <name evidence="7" type="ORF">GOP47_0007063</name>
</gene>
<evidence type="ECO:0000256" key="5">
    <source>
        <dbReference type="ARBA" id="ARBA00023211"/>
    </source>
</evidence>
<keyword evidence="8" id="KW-1185">Reference proteome</keyword>
<dbReference type="GO" id="GO:0030145">
    <property type="term" value="F:manganese ion binding"/>
    <property type="evidence" value="ECO:0007669"/>
    <property type="project" value="InterPro"/>
</dbReference>
<evidence type="ECO:0000256" key="2">
    <source>
        <dbReference type="ARBA" id="ARBA00008766"/>
    </source>
</evidence>
<dbReference type="GO" id="GO:0006508">
    <property type="term" value="P:proteolysis"/>
    <property type="evidence" value="ECO:0007669"/>
    <property type="project" value="TreeGrafter"/>
</dbReference>
<proteinExistence type="inferred from homology"/>
<keyword evidence="4" id="KW-0378">Hydrolase</keyword>